<dbReference type="InterPro" id="IPR036291">
    <property type="entry name" value="NAD(P)-bd_dom_sf"/>
</dbReference>
<dbReference type="EMBL" id="LWMH01000003">
    <property type="protein sequence ID" value="KZS43278.1"/>
    <property type="molecule type" value="Genomic_DNA"/>
</dbReference>
<comment type="caution">
    <text evidence="3">The sequence shown here is derived from an EMBL/GenBank/DDBJ whole genome shotgun (WGS) entry which is preliminary data.</text>
</comment>
<dbReference type="PRINTS" id="PR00080">
    <property type="entry name" value="SDRFAMILY"/>
</dbReference>
<accession>A0A163DJZ7</accession>
<gene>
    <name evidence="3" type="ORF">AWU65_01265</name>
</gene>
<evidence type="ECO:0000256" key="2">
    <source>
        <dbReference type="ARBA" id="ARBA00023002"/>
    </source>
</evidence>
<dbReference type="InterPro" id="IPR020904">
    <property type="entry name" value="Sc_DH/Rdtase_CS"/>
</dbReference>
<dbReference type="SUPFAM" id="SSF51735">
    <property type="entry name" value="NAD(P)-binding Rossmann-fold domains"/>
    <property type="match status" value="1"/>
</dbReference>
<name>A0A163DJZ7_9BACL</name>
<dbReference type="FunFam" id="3.40.50.720:FF:000084">
    <property type="entry name" value="Short-chain dehydrogenase reductase"/>
    <property type="match status" value="1"/>
</dbReference>
<dbReference type="Gene3D" id="3.40.50.720">
    <property type="entry name" value="NAD(P)-binding Rossmann-like Domain"/>
    <property type="match status" value="1"/>
</dbReference>
<organism evidence="3 4">
    <name type="scientific">Paenibacillus glucanolyticus</name>
    <dbReference type="NCBI Taxonomy" id="59843"/>
    <lineage>
        <taxon>Bacteria</taxon>
        <taxon>Bacillati</taxon>
        <taxon>Bacillota</taxon>
        <taxon>Bacilli</taxon>
        <taxon>Bacillales</taxon>
        <taxon>Paenibacillaceae</taxon>
        <taxon>Paenibacillus</taxon>
    </lineage>
</organism>
<protein>
    <submittedName>
        <fullName evidence="3">Short-chain dehydrogenase</fullName>
    </submittedName>
</protein>
<reference evidence="3" key="1">
    <citation type="journal article" date="2016" name="Genome Announc.">
        <title>Draft genomes of two strains of Paenibacillus glucanolyticus with capability to degrade lignocellulose.</title>
        <authorList>
            <person name="Mathews S.L."/>
            <person name="Pawlak J."/>
            <person name="Grunden A.M."/>
        </authorList>
    </citation>
    <scope>NUCLEOTIDE SEQUENCE [LARGE SCALE GENOMIC DNA]</scope>
    <source>
        <strain evidence="3">SLM1</strain>
    </source>
</reference>
<keyword evidence="4" id="KW-1185">Reference proteome</keyword>
<evidence type="ECO:0000256" key="1">
    <source>
        <dbReference type="ARBA" id="ARBA00006484"/>
    </source>
</evidence>
<dbReference type="InterPro" id="IPR002347">
    <property type="entry name" value="SDR_fam"/>
</dbReference>
<dbReference type="PRINTS" id="PR00081">
    <property type="entry name" value="GDHRDH"/>
</dbReference>
<dbReference type="RefSeq" id="WP_063480706.1">
    <property type="nucleotide sequence ID" value="NZ_CP147845.1"/>
</dbReference>
<comment type="similarity">
    <text evidence="1">Belongs to the short-chain dehydrogenases/reductases (SDR) family.</text>
</comment>
<dbReference type="Pfam" id="PF13561">
    <property type="entry name" value="adh_short_C2"/>
    <property type="match status" value="1"/>
</dbReference>
<keyword evidence="2" id="KW-0560">Oxidoreductase</keyword>
<proteinExistence type="inferred from homology"/>
<dbReference type="GO" id="GO:0016491">
    <property type="term" value="F:oxidoreductase activity"/>
    <property type="evidence" value="ECO:0007669"/>
    <property type="project" value="UniProtKB-KW"/>
</dbReference>
<dbReference type="PANTHER" id="PTHR24321:SF8">
    <property type="entry name" value="ESTRADIOL 17-BETA-DEHYDROGENASE 8-RELATED"/>
    <property type="match status" value="1"/>
</dbReference>
<dbReference type="OrthoDB" id="9803333at2"/>
<evidence type="ECO:0000313" key="3">
    <source>
        <dbReference type="EMBL" id="KZS43278.1"/>
    </source>
</evidence>
<dbReference type="GeneID" id="97555381"/>
<dbReference type="NCBIfam" id="NF005559">
    <property type="entry name" value="PRK07231.1"/>
    <property type="match status" value="1"/>
</dbReference>
<dbReference type="PROSITE" id="PS00061">
    <property type="entry name" value="ADH_SHORT"/>
    <property type="match status" value="1"/>
</dbReference>
<evidence type="ECO:0000313" key="4">
    <source>
        <dbReference type="Proteomes" id="UP000076796"/>
    </source>
</evidence>
<dbReference type="AlphaFoldDB" id="A0A163DJZ7"/>
<dbReference type="Proteomes" id="UP000076796">
    <property type="component" value="Unassembled WGS sequence"/>
</dbReference>
<dbReference type="GO" id="GO:0008206">
    <property type="term" value="P:bile acid metabolic process"/>
    <property type="evidence" value="ECO:0007669"/>
    <property type="project" value="UniProtKB-ARBA"/>
</dbReference>
<dbReference type="PANTHER" id="PTHR24321">
    <property type="entry name" value="DEHYDROGENASES, SHORT CHAIN"/>
    <property type="match status" value="1"/>
</dbReference>
<sequence>MRLNQKTAIITGGASGIGKVTVQKFLEQGANVVFTDINEEIGNQTREEFRKISDNVVFIKHNVHSEEDWARVISETKDRFGRIDILFNNAGIYSSKPITEYTVEEWERLMGINVTGTFLGMKHVIPVMREQKGGSIINASSIAGLTGSANVSLYGASKGAVRIMTKDVAMEVAHEQIRVNSIHPGVIQTSMGNELAAGFKITTEQVASSIPLKRLGTPEDIAHLVVFLASDESGFITGAEMVVDGGSTAR</sequence>